<dbReference type="Proteomes" id="UP000620124">
    <property type="component" value="Unassembled WGS sequence"/>
</dbReference>
<feature type="compositionally biased region" description="Acidic residues" evidence="1">
    <location>
        <begin position="39"/>
        <end position="49"/>
    </location>
</feature>
<dbReference type="SUPFAM" id="SSF56112">
    <property type="entry name" value="Protein kinase-like (PK-like)"/>
    <property type="match status" value="1"/>
</dbReference>
<sequence>MPAGSTTSLPPSSHAVPRIEIESLDMIPFSESFSGLFENENDDDDESDDQEKTGNDDEQETNKNEMSYYVEQYSDVKDLDPEWNDDDIAEIMVLSPKQQRYSTLPTISEEHDILSLASSNEAHCSQLLPQEDPAVTLADFDIMPTSEYPMLCRKRSSNKVYVIKALSPGWYTEKSVMESVRALCAPFLEHLERYFQVDGLSSLHAANLVHRDLTPFNIFIDHTGHVVLSNFGNAILISADTQGAMPPSAAMEYQPPKFYWVGRTTLRSIAGRSALCCISCWSARSVYTPTFCS</sequence>
<keyword evidence="3" id="KW-0418">Kinase</keyword>
<protein>
    <submittedName>
        <fullName evidence="3">AGC/AKT protein kinase</fullName>
    </submittedName>
</protein>
<feature type="compositionally biased region" description="Basic and acidic residues" evidence="1">
    <location>
        <begin position="50"/>
        <end position="63"/>
    </location>
</feature>
<dbReference type="PROSITE" id="PS50011">
    <property type="entry name" value="PROTEIN_KINASE_DOM"/>
    <property type="match status" value="1"/>
</dbReference>
<reference evidence="3" key="1">
    <citation type="submission" date="2020-05" db="EMBL/GenBank/DDBJ databases">
        <title>Mycena genomes resolve the evolution of fungal bioluminescence.</title>
        <authorList>
            <person name="Tsai I.J."/>
        </authorList>
    </citation>
    <scope>NUCLEOTIDE SEQUENCE</scope>
    <source>
        <strain evidence="3">CCC161011</strain>
    </source>
</reference>
<feature type="region of interest" description="Disordered" evidence="1">
    <location>
        <begin position="30"/>
        <end position="66"/>
    </location>
</feature>
<evidence type="ECO:0000313" key="4">
    <source>
        <dbReference type="Proteomes" id="UP000620124"/>
    </source>
</evidence>
<feature type="domain" description="Protein kinase" evidence="2">
    <location>
        <begin position="1"/>
        <end position="293"/>
    </location>
</feature>
<comment type="caution">
    <text evidence="3">The sequence shown here is derived from an EMBL/GenBank/DDBJ whole genome shotgun (WGS) entry which is preliminary data.</text>
</comment>
<keyword evidence="4" id="KW-1185">Reference proteome</keyword>
<gene>
    <name evidence="3" type="ORF">MVEN_00583800</name>
</gene>
<dbReference type="GO" id="GO:0005524">
    <property type="term" value="F:ATP binding"/>
    <property type="evidence" value="ECO:0007669"/>
    <property type="project" value="InterPro"/>
</dbReference>
<dbReference type="GO" id="GO:0004672">
    <property type="term" value="F:protein kinase activity"/>
    <property type="evidence" value="ECO:0007669"/>
    <property type="project" value="InterPro"/>
</dbReference>
<evidence type="ECO:0000256" key="1">
    <source>
        <dbReference type="SAM" id="MobiDB-lite"/>
    </source>
</evidence>
<dbReference type="AlphaFoldDB" id="A0A8H6YJN1"/>
<proteinExistence type="predicted"/>
<dbReference type="InterPro" id="IPR011009">
    <property type="entry name" value="Kinase-like_dom_sf"/>
</dbReference>
<organism evidence="3 4">
    <name type="scientific">Mycena venus</name>
    <dbReference type="NCBI Taxonomy" id="2733690"/>
    <lineage>
        <taxon>Eukaryota</taxon>
        <taxon>Fungi</taxon>
        <taxon>Dikarya</taxon>
        <taxon>Basidiomycota</taxon>
        <taxon>Agaricomycotina</taxon>
        <taxon>Agaricomycetes</taxon>
        <taxon>Agaricomycetidae</taxon>
        <taxon>Agaricales</taxon>
        <taxon>Marasmiineae</taxon>
        <taxon>Mycenaceae</taxon>
        <taxon>Mycena</taxon>
    </lineage>
</organism>
<keyword evidence="3" id="KW-0808">Transferase</keyword>
<dbReference type="OrthoDB" id="347657at2759"/>
<evidence type="ECO:0000259" key="2">
    <source>
        <dbReference type="PROSITE" id="PS50011"/>
    </source>
</evidence>
<dbReference type="InterPro" id="IPR000719">
    <property type="entry name" value="Prot_kinase_dom"/>
</dbReference>
<dbReference type="Gene3D" id="1.10.510.10">
    <property type="entry name" value="Transferase(Phosphotransferase) domain 1"/>
    <property type="match status" value="1"/>
</dbReference>
<name>A0A8H6YJN1_9AGAR</name>
<evidence type="ECO:0000313" key="3">
    <source>
        <dbReference type="EMBL" id="KAF7362370.1"/>
    </source>
</evidence>
<accession>A0A8H6YJN1</accession>
<dbReference type="EMBL" id="JACAZI010000004">
    <property type="protein sequence ID" value="KAF7362370.1"/>
    <property type="molecule type" value="Genomic_DNA"/>
</dbReference>